<name>A0ACC0MPL1_RHOML</name>
<dbReference type="Proteomes" id="UP001062846">
    <property type="component" value="Chromosome 8"/>
</dbReference>
<gene>
    <name evidence="1" type="ORF">RHMOL_Rhmol08G0143700</name>
</gene>
<protein>
    <submittedName>
        <fullName evidence="1">Uncharacterized protein</fullName>
    </submittedName>
</protein>
<organism evidence="1 2">
    <name type="scientific">Rhododendron molle</name>
    <name type="common">Chinese azalea</name>
    <name type="synonym">Azalea mollis</name>
    <dbReference type="NCBI Taxonomy" id="49168"/>
    <lineage>
        <taxon>Eukaryota</taxon>
        <taxon>Viridiplantae</taxon>
        <taxon>Streptophyta</taxon>
        <taxon>Embryophyta</taxon>
        <taxon>Tracheophyta</taxon>
        <taxon>Spermatophyta</taxon>
        <taxon>Magnoliopsida</taxon>
        <taxon>eudicotyledons</taxon>
        <taxon>Gunneridae</taxon>
        <taxon>Pentapetalae</taxon>
        <taxon>asterids</taxon>
        <taxon>Ericales</taxon>
        <taxon>Ericaceae</taxon>
        <taxon>Ericoideae</taxon>
        <taxon>Rhodoreae</taxon>
        <taxon>Rhododendron</taxon>
    </lineage>
</organism>
<proteinExistence type="predicted"/>
<sequence>MNPGKKYMMTGPLKEAEDMEIVNLSHGDASLVDLNYHGDEVGESSKSNTVMEVCDALVAGTLRTVSEGTTLSLRSLVKPETLGLWKEAGENLVQPGGMKCPSPTKYCNQPHCPFSTSPFSMIEGPPSSSQFSCVTTSPMLQSRQLSFEVSLSDKVGDYLQNTASRPRNLRTKRIMTFWRNRVWDCGPTSAKQPSNHKQKKLDKVNANFGCGEAVRHPSQRKWKRERIIEADPHAYCIPQRREFV</sequence>
<reference evidence="1" key="1">
    <citation type="submission" date="2022-02" db="EMBL/GenBank/DDBJ databases">
        <title>Plant Genome Project.</title>
        <authorList>
            <person name="Zhang R.-G."/>
        </authorList>
    </citation>
    <scope>NUCLEOTIDE SEQUENCE</scope>
    <source>
        <strain evidence="1">AT1</strain>
    </source>
</reference>
<comment type="caution">
    <text evidence="1">The sequence shown here is derived from an EMBL/GenBank/DDBJ whole genome shotgun (WGS) entry which is preliminary data.</text>
</comment>
<keyword evidence="2" id="KW-1185">Reference proteome</keyword>
<dbReference type="EMBL" id="CM046395">
    <property type="protein sequence ID" value="KAI8542511.1"/>
    <property type="molecule type" value="Genomic_DNA"/>
</dbReference>
<evidence type="ECO:0000313" key="2">
    <source>
        <dbReference type="Proteomes" id="UP001062846"/>
    </source>
</evidence>
<evidence type="ECO:0000313" key="1">
    <source>
        <dbReference type="EMBL" id="KAI8542511.1"/>
    </source>
</evidence>
<accession>A0ACC0MPL1</accession>